<dbReference type="EMBL" id="FR824076">
    <property type="protein sequence ID" value="CCA17193.1"/>
    <property type="molecule type" value="Genomic_DNA"/>
</dbReference>
<sequence length="252" mass="28749">MKAEKYSKPLLSKLQDTFGGSCLVLYHTEAGRPPCVDCMKEVCSGTTKFYISTRSSSLFDASNCDNEFSPHSFEKLLQCHHSLRCVRIQKVPNNVCSHHQTFVSKSTWMKRAKLNIFTINRIPVGVWPPEIHSFVSKQDLETSQRSSGSPLESTFDLQTWPSSGNIVWVQFEHADFQAFDCVRCLIGHTEVFFVYKDHLTHYGYVWMRPAPAQILSLCIPRSCSSLAYFQDQRQIALPVGLRQVTRDDVPFS</sequence>
<gene>
    <name evidence="1" type="primary">AlNc14C31G2894</name>
    <name evidence="1" type="ORF">ALNC14_033360</name>
</gene>
<proteinExistence type="predicted"/>
<name>F0W7U1_9STRA</name>
<reference evidence="1" key="2">
    <citation type="submission" date="2011-02" db="EMBL/GenBank/DDBJ databases">
        <authorList>
            <person name="MacLean D."/>
        </authorList>
    </citation>
    <scope>NUCLEOTIDE SEQUENCE</scope>
</reference>
<protein>
    <submittedName>
        <fullName evidence="1">AlNc14C31G2894 protein</fullName>
    </submittedName>
</protein>
<dbReference type="HOGENOM" id="CLU_092230_0_0_1"/>
<reference evidence="1" key="1">
    <citation type="journal article" date="2011" name="PLoS Biol.">
        <title>Gene gain and loss during evolution of obligate parasitism in the white rust pathogen of Arabidopsis thaliana.</title>
        <authorList>
            <person name="Kemen E."/>
            <person name="Gardiner A."/>
            <person name="Schultz-Larsen T."/>
            <person name="Kemen A.C."/>
            <person name="Balmuth A.L."/>
            <person name="Robert-Seilaniantz A."/>
            <person name="Bailey K."/>
            <person name="Holub E."/>
            <person name="Studholme D.J."/>
            <person name="Maclean D."/>
            <person name="Jones J.D."/>
        </authorList>
    </citation>
    <scope>NUCLEOTIDE SEQUENCE</scope>
</reference>
<dbReference type="AlphaFoldDB" id="F0W7U1"/>
<accession>F0W7U1</accession>
<evidence type="ECO:0000313" key="1">
    <source>
        <dbReference type="EMBL" id="CCA17193.1"/>
    </source>
</evidence>
<organism evidence="1">
    <name type="scientific">Albugo laibachii Nc14</name>
    <dbReference type="NCBI Taxonomy" id="890382"/>
    <lineage>
        <taxon>Eukaryota</taxon>
        <taxon>Sar</taxon>
        <taxon>Stramenopiles</taxon>
        <taxon>Oomycota</taxon>
        <taxon>Peronosporomycetes</taxon>
        <taxon>Albuginales</taxon>
        <taxon>Albuginaceae</taxon>
        <taxon>Albugo</taxon>
    </lineage>
</organism>